<dbReference type="FunFam" id="3.20.20.100:FF:000002">
    <property type="entry name" value="2,5-diketo-D-gluconic acid reductase A"/>
    <property type="match status" value="1"/>
</dbReference>
<dbReference type="PANTHER" id="PTHR43827">
    <property type="entry name" value="2,5-DIKETO-D-GLUCONIC ACID REDUCTASE"/>
    <property type="match status" value="1"/>
</dbReference>
<feature type="binding site" evidence="5">
    <location>
        <position position="104"/>
    </location>
    <ligand>
        <name>substrate</name>
    </ligand>
</feature>
<evidence type="ECO:0000259" key="8">
    <source>
        <dbReference type="Pfam" id="PF00248"/>
    </source>
</evidence>
<evidence type="ECO:0000256" key="4">
    <source>
        <dbReference type="PIRSR" id="PIRSR000097-1"/>
    </source>
</evidence>
<feature type="domain" description="NADP-dependent oxidoreductase" evidence="8">
    <location>
        <begin position="28"/>
        <end position="270"/>
    </location>
</feature>
<evidence type="ECO:0000313" key="9">
    <source>
        <dbReference type="EMBL" id="KAF4617691.1"/>
    </source>
</evidence>
<dbReference type="Gene3D" id="3.20.20.100">
    <property type="entry name" value="NADP-dependent oxidoreductase domain"/>
    <property type="match status" value="1"/>
</dbReference>
<comment type="caution">
    <text evidence="9">The sequence shown here is derived from an EMBL/GenBank/DDBJ whole genome shotgun (WGS) entry which is preliminary data.</text>
</comment>
<keyword evidence="7" id="KW-0812">Transmembrane</keyword>
<keyword evidence="7" id="KW-1133">Transmembrane helix</keyword>
<dbReference type="AlphaFoldDB" id="A0A8H4QVR6"/>
<keyword evidence="2" id="KW-0521">NADP</keyword>
<dbReference type="PRINTS" id="PR00069">
    <property type="entry name" value="ALDKETRDTASE"/>
</dbReference>
<feature type="active site" description="Proton donor" evidence="4">
    <location>
        <position position="51"/>
    </location>
</feature>
<dbReference type="InterPro" id="IPR020471">
    <property type="entry name" value="AKR"/>
</dbReference>
<dbReference type="GO" id="GO:0016616">
    <property type="term" value="F:oxidoreductase activity, acting on the CH-OH group of donors, NAD or NADP as acceptor"/>
    <property type="evidence" value="ECO:0007669"/>
    <property type="project" value="UniProtKB-ARBA"/>
</dbReference>
<evidence type="ECO:0000256" key="7">
    <source>
        <dbReference type="SAM" id="Phobius"/>
    </source>
</evidence>
<keyword evidence="3" id="KW-0560">Oxidoreductase</keyword>
<evidence type="ECO:0000313" key="10">
    <source>
        <dbReference type="Proteomes" id="UP000521872"/>
    </source>
</evidence>
<dbReference type="GO" id="GO:0016652">
    <property type="term" value="F:oxidoreductase activity, acting on NAD(P)H as acceptor"/>
    <property type="evidence" value="ECO:0007669"/>
    <property type="project" value="InterPro"/>
</dbReference>
<accession>A0A8H4QVR6</accession>
<dbReference type="InterPro" id="IPR018170">
    <property type="entry name" value="Aldo/ket_reductase_CS"/>
</dbReference>
<organism evidence="9 10">
    <name type="scientific">Agrocybe pediades</name>
    <dbReference type="NCBI Taxonomy" id="84607"/>
    <lineage>
        <taxon>Eukaryota</taxon>
        <taxon>Fungi</taxon>
        <taxon>Dikarya</taxon>
        <taxon>Basidiomycota</taxon>
        <taxon>Agaricomycotina</taxon>
        <taxon>Agaricomycetes</taxon>
        <taxon>Agaricomycetidae</taxon>
        <taxon>Agaricales</taxon>
        <taxon>Agaricineae</taxon>
        <taxon>Strophariaceae</taxon>
        <taxon>Agrocybe</taxon>
    </lineage>
</organism>
<reference evidence="9 10" key="1">
    <citation type="submission" date="2019-12" db="EMBL/GenBank/DDBJ databases">
        <authorList>
            <person name="Floudas D."/>
            <person name="Bentzer J."/>
            <person name="Ahren D."/>
            <person name="Johansson T."/>
            <person name="Persson P."/>
            <person name="Tunlid A."/>
        </authorList>
    </citation>
    <scope>NUCLEOTIDE SEQUENCE [LARGE SCALE GENOMIC DNA]</scope>
    <source>
        <strain evidence="9 10">CBS 102.39</strain>
    </source>
</reference>
<evidence type="ECO:0000256" key="1">
    <source>
        <dbReference type="ARBA" id="ARBA00007905"/>
    </source>
</evidence>
<protein>
    <recommendedName>
        <fullName evidence="8">NADP-dependent oxidoreductase domain-containing protein</fullName>
    </recommendedName>
</protein>
<dbReference type="EMBL" id="JAACJL010000030">
    <property type="protein sequence ID" value="KAF4617691.1"/>
    <property type="molecule type" value="Genomic_DNA"/>
</dbReference>
<dbReference type="InterPro" id="IPR036812">
    <property type="entry name" value="NAD(P)_OxRdtase_dom_sf"/>
</dbReference>
<feature type="transmembrane region" description="Helical" evidence="7">
    <location>
        <begin position="290"/>
        <end position="307"/>
    </location>
</feature>
<sequence length="318" mass="34836">MPFPEIELNDGHKIPSIAFGSGSVNKGKDIHRYIEQAIDTGFSHLDTAQYYANEPSVGKAIRESGLSRQDLFVTSKHGFGDVNTAFNASLENLGLEYLDLYLIHTPSVIKKDGDYETIWRQFEKFKESGRAKSIGVSNFGVDNLQKLLKIAHVKPAVNQIQLHPYNYAKNIDLLAYHAEHGIITEAYGSLAPITTYPGGPVDSALESAAQRLTQASNKKVSTTQVIFAWVKAKGMVIVTTSSSKQHLEEYMAVGDLPELTEEEIAAIDAAGAKGPPTASLDLRRPSKQRFFAAGCILLLMSAWYIFGPMSIAGQGRRC</sequence>
<dbReference type="InterPro" id="IPR044494">
    <property type="entry name" value="AKR3C2/3"/>
</dbReference>
<evidence type="ECO:0000256" key="3">
    <source>
        <dbReference type="ARBA" id="ARBA00023002"/>
    </source>
</evidence>
<keyword evidence="7" id="KW-0472">Membrane</keyword>
<dbReference type="Proteomes" id="UP000521872">
    <property type="component" value="Unassembled WGS sequence"/>
</dbReference>
<keyword evidence="10" id="KW-1185">Reference proteome</keyword>
<feature type="site" description="Lowers pKa of active site Tyr" evidence="6">
    <location>
        <position position="76"/>
    </location>
</feature>
<gene>
    <name evidence="9" type="ORF">D9613_006269</name>
</gene>
<proteinExistence type="inferred from homology"/>
<dbReference type="InterPro" id="IPR023210">
    <property type="entry name" value="NADP_OxRdtase_dom"/>
</dbReference>
<evidence type="ECO:0000256" key="6">
    <source>
        <dbReference type="PIRSR" id="PIRSR000097-3"/>
    </source>
</evidence>
<comment type="similarity">
    <text evidence="1">Belongs to the aldo/keto reductase family.</text>
</comment>
<evidence type="ECO:0000256" key="5">
    <source>
        <dbReference type="PIRSR" id="PIRSR000097-2"/>
    </source>
</evidence>
<dbReference type="PROSITE" id="PS00062">
    <property type="entry name" value="ALDOKETO_REDUCTASE_2"/>
    <property type="match status" value="1"/>
</dbReference>
<dbReference type="Pfam" id="PF00248">
    <property type="entry name" value="Aldo_ket_red"/>
    <property type="match status" value="1"/>
</dbReference>
<dbReference type="PIRSF" id="PIRSF000097">
    <property type="entry name" value="AKR"/>
    <property type="match status" value="1"/>
</dbReference>
<name>A0A8H4QVR6_9AGAR</name>
<evidence type="ECO:0000256" key="2">
    <source>
        <dbReference type="ARBA" id="ARBA00022857"/>
    </source>
</evidence>
<dbReference type="CDD" id="cd19120">
    <property type="entry name" value="AKR_AKR3C2-3"/>
    <property type="match status" value="1"/>
</dbReference>
<dbReference type="SUPFAM" id="SSF51430">
    <property type="entry name" value="NAD(P)-linked oxidoreductase"/>
    <property type="match status" value="1"/>
</dbReference>
<dbReference type="PANTHER" id="PTHR43827:SF3">
    <property type="entry name" value="NADP-DEPENDENT OXIDOREDUCTASE DOMAIN-CONTAINING PROTEIN"/>
    <property type="match status" value="1"/>
</dbReference>